<dbReference type="OrthoDB" id="3698132at2"/>
<evidence type="ECO:0000313" key="2">
    <source>
        <dbReference type="EMBL" id="RNB49738.1"/>
    </source>
</evidence>
<feature type="transmembrane region" description="Helical" evidence="1">
    <location>
        <begin position="56"/>
        <end position="74"/>
    </location>
</feature>
<sequence length="94" mass="10499">MSTTTRNAVTRLSTETKAAFKTTEFIAYVVILVGMFIASALVDSNEDGQGFGAEQVWFFATLLTIGYMISRGLAKAGSREFYDRDDRDDRGDRR</sequence>
<protein>
    <submittedName>
        <fullName evidence="2">Uncharacterized protein</fullName>
    </submittedName>
</protein>
<organism evidence="2 3">
    <name type="scientific">Agromyces tardus</name>
    <dbReference type="NCBI Taxonomy" id="2583849"/>
    <lineage>
        <taxon>Bacteria</taxon>
        <taxon>Bacillati</taxon>
        <taxon>Actinomycetota</taxon>
        <taxon>Actinomycetes</taxon>
        <taxon>Micrococcales</taxon>
        <taxon>Microbacteriaceae</taxon>
        <taxon>Agromyces</taxon>
    </lineage>
</organism>
<evidence type="ECO:0000313" key="3">
    <source>
        <dbReference type="Proteomes" id="UP000275048"/>
    </source>
</evidence>
<dbReference type="EMBL" id="RHHB01000015">
    <property type="protein sequence ID" value="RNB49738.1"/>
    <property type="molecule type" value="Genomic_DNA"/>
</dbReference>
<dbReference type="AlphaFoldDB" id="A0A3M8AF04"/>
<dbReference type="RefSeq" id="WP_122936870.1">
    <property type="nucleotide sequence ID" value="NZ_JBHSNT010000003.1"/>
</dbReference>
<gene>
    <name evidence="2" type="ORF">EDM22_09805</name>
</gene>
<proteinExistence type="predicted"/>
<keyword evidence="1" id="KW-0812">Transmembrane</keyword>
<reference evidence="2 3" key="1">
    <citation type="submission" date="2018-10" db="EMBL/GenBank/DDBJ databases">
        <title>Isolation, diversity and antibacterial activity of antinobacteria from the wheat rhizosphere soil.</title>
        <authorList>
            <person name="Sun T."/>
        </authorList>
    </citation>
    <scope>NUCLEOTIDE SEQUENCE [LARGE SCALE GENOMIC DNA]</scope>
    <source>
        <strain evidence="2 3">SJ-23</strain>
    </source>
</reference>
<accession>A0A3M8AF04</accession>
<comment type="caution">
    <text evidence="2">The sequence shown here is derived from an EMBL/GenBank/DDBJ whole genome shotgun (WGS) entry which is preliminary data.</text>
</comment>
<keyword evidence="3" id="KW-1185">Reference proteome</keyword>
<keyword evidence="1" id="KW-0472">Membrane</keyword>
<name>A0A3M8AF04_9MICO</name>
<dbReference type="Proteomes" id="UP000275048">
    <property type="component" value="Unassembled WGS sequence"/>
</dbReference>
<keyword evidence="1" id="KW-1133">Transmembrane helix</keyword>
<evidence type="ECO:0000256" key="1">
    <source>
        <dbReference type="SAM" id="Phobius"/>
    </source>
</evidence>
<feature type="transmembrane region" description="Helical" evidence="1">
    <location>
        <begin position="25"/>
        <end position="44"/>
    </location>
</feature>